<reference evidence="1" key="1">
    <citation type="submission" date="2009-11" db="EMBL/GenBank/DDBJ databases">
        <authorList>
            <consortium name="US DOE Joint Genome Institute (JGI-PGF)"/>
            <person name="Ottilar R."/>
            <person name="Schmutz J."/>
            <person name="Salamov A."/>
            <person name="Cheng J.F."/>
            <person name="Lucas S."/>
            <person name="Pitluck S."/>
            <person name="Gundlach H."/>
            <person name="Guo Y."/>
            <person name="Haberer G."/>
            <person name="Nasrallah J."/>
            <person name="Mayer K.F.X."/>
            <person name="van de Peer Y."/>
            <person name="Weigel D."/>
            <person name="Grigoriev I.V."/>
        </authorList>
    </citation>
    <scope>NUCLEOTIDE SEQUENCE</scope>
    <source>
        <strain evidence="1">Nigerian</strain>
    </source>
</reference>
<proteinExistence type="predicted"/>
<gene>
    <name evidence="1" type="ORF">XENTR_v90026053mg</name>
</gene>
<reference evidence="1" key="2">
    <citation type="journal article" date="2010" name="Science">
        <title>The genome of the Western clawed frog Xenopus tropicalis.</title>
        <authorList>
            <person name="Hellsten U."/>
            <person name="Harland R.M."/>
            <person name="Gilchrist M.J."/>
            <person name="Hendrix D."/>
            <person name="Jurka J."/>
            <person name="Kapitonov V."/>
            <person name="Ovcharenko I."/>
            <person name="Putnam N.H."/>
            <person name="Shu S."/>
            <person name="Taher L."/>
            <person name="Blitz I.L."/>
            <person name="Blumberg B."/>
            <person name="Dichmann D.S."/>
            <person name="Dubchak I."/>
            <person name="Amaya E."/>
            <person name="Detter J.C."/>
            <person name="Fletcher R."/>
            <person name="Gerhard D.S."/>
            <person name="Goodstein D."/>
            <person name="Graves T."/>
            <person name="Grigoriev I.V."/>
            <person name="Grimwood J."/>
            <person name="Kawashima T."/>
            <person name="Lindquist E."/>
            <person name="Lucas S.M."/>
            <person name="Mead P.E."/>
            <person name="Mitros T."/>
            <person name="Ogino H."/>
            <person name="Ohta Y."/>
            <person name="Poliakov A.V."/>
            <person name="Pollet N."/>
            <person name="Robert J."/>
            <person name="Salamov A."/>
            <person name="Sater A.K."/>
            <person name="Schmutz J."/>
            <person name="Terry A."/>
            <person name="Vize P.D."/>
            <person name="Warren W.C."/>
            <person name="Wells D."/>
            <person name="Wills A."/>
            <person name="Wilson R.K."/>
            <person name="Zimmerman L.B."/>
            <person name="Zorn A.M."/>
            <person name="Grainger R."/>
            <person name="Grammer T."/>
            <person name="Khokha M.K."/>
            <person name="Richardson P.M."/>
            <person name="Rokhsar D.S."/>
        </authorList>
    </citation>
    <scope>NUCLEOTIDE SEQUENCE [LARGE SCALE GENOMIC DNA]</scope>
    <source>
        <strain evidence="1">Nigerian</strain>
    </source>
</reference>
<organism evidence="1">
    <name type="scientific">Xenopus tropicalis</name>
    <name type="common">Western clawed frog</name>
    <name type="synonym">Silurana tropicalis</name>
    <dbReference type="NCBI Taxonomy" id="8364"/>
    <lineage>
        <taxon>Eukaryota</taxon>
        <taxon>Metazoa</taxon>
        <taxon>Chordata</taxon>
        <taxon>Craniata</taxon>
        <taxon>Vertebrata</taxon>
        <taxon>Euteleostomi</taxon>
        <taxon>Amphibia</taxon>
        <taxon>Batrachia</taxon>
        <taxon>Anura</taxon>
        <taxon>Pipoidea</taxon>
        <taxon>Pipidae</taxon>
        <taxon>Xenopodinae</taxon>
        <taxon>Xenopus</taxon>
        <taxon>Silurana</taxon>
    </lineage>
</organism>
<sequence>MRSCKDIKFPAHICSEGPDLGERRGAPGYILPYGCTFLCRIFVPFPGYRDRPSGCQRCSVQPICAWGNMEIPHPQCMYILNIISIYLSIYLWSPPAPSHCAGSLRSPPAVGKGIEDSPSVLPQRSRRAAVIPNRPARSLRSGSGVAFSRCLSGSQGALEANPPSHRYPFPWNGSLSLQRGEQDSWSKADCCPLEM</sequence>
<evidence type="ECO:0000313" key="1">
    <source>
        <dbReference type="EMBL" id="OCA18195.1"/>
    </source>
</evidence>
<dbReference type="EMBL" id="KV460434">
    <property type="protein sequence ID" value="OCA18195.1"/>
    <property type="molecule type" value="Genomic_DNA"/>
</dbReference>
<accession>A0A1B8Y5M3</accession>
<name>A0A1B8Y5M3_XENTR</name>
<protein>
    <submittedName>
        <fullName evidence="1">Uncharacterized protein</fullName>
    </submittedName>
</protein>
<reference evidence="1" key="3">
    <citation type="submission" date="2016-05" db="EMBL/GenBank/DDBJ databases">
        <title>WGS assembly of Xenopus tropicalis.</title>
        <authorList>
            <person name="Sessions A."/>
            <person name="Jenkins J."/>
            <person name="Mitros T."/>
            <person name="Lyons J.T."/>
            <person name="Dichmann D.S."/>
            <person name="Robert J."/>
            <person name="Harland R.M."/>
            <person name="Rokhsar D.S."/>
        </authorList>
    </citation>
    <scope>NUCLEOTIDE SEQUENCE</scope>
    <source>
        <strain evidence="1">Nigerian</strain>
    </source>
</reference>
<dbReference type="AlphaFoldDB" id="A0A1B8Y5M3"/>